<dbReference type="InterPro" id="IPR036236">
    <property type="entry name" value="Znf_C2H2_sf"/>
</dbReference>
<dbReference type="SMART" id="SM00355">
    <property type="entry name" value="ZnF_C2H2"/>
    <property type="match status" value="2"/>
</dbReference>
<dbReference type="AlphaFoldDB" id="A0A1I8Q251"/>
<dbReference type="STRING" id="35570.A0A1I8Q251"/>
<reference evidence="3" key="1">
    <citation type="submission" date="2020-05" db="UniProtKB">
        <authorList>
            <consortium name="EnsemblMetazoa"/>
        </authorList>
    </citation>
    <scope>IDENTIFICATION</scope>
    <source>
        <strain evidence="3">USDA</strain>
    </source>
</reference>
<dbReference type="EnsemblMetazoa" id="SCAU013155-RA">
    <property type="protein sequence ID" value="SCAU013155-PA"/>
    <property type="gene ID" value="SCAU013155"/>
</dbReference>
<dbReference type="SMART" id="SM00868">
    <property type="entry name" value="zf-AD"/>
    <property type="match status" value="1"/>
</dbReference>
<gene>
    <name evidence="3" type="primary">106082679</name>
</gene>
<dbReference type="Proteomes" id="UP000095300">
    <property type="component" value="Unassembled WGS sequence"/>
</dbReference>
<dbReference type="GO" id="GO:0005634">
    <property type="term" value="C:nucleus"/>
    <property type="evidence" value="ECO:0007669"/>
    <property type="project" value="InterPro"/>
</dbReference>
<dbReference type="KEGG" id="scac:106082679"/>
<dbReference type="VEuPathDB" id="VectorBase:SCAU013155"/>
<evidence type="ECO:0000256" key="1">
    <source>
        <dbReference type="PROSITE-ProRule" id="PRU00042"/>
    </source>
</evidence>
<name>A0A1I8Q251_STOCA</name>
<keyword evidence="4" id="KW-1185">Reference proteome</keyword>
<evidence type="ECO:0000259" key="2">
    <source>
        <dbReference type="PROSITE" id="PS50157"/>
    </source>
</evidence>
<keyword evidence="1" id="KW-0863">Zinc-finger</keyword>
<dbReference type="PROSITE" id="PS50157">
    <property type="entry name" value="ZINC_FINGER_C2H2_2"/>
    <property type="match status" value="1"/>
</dbReference>
<proteinExistence type="predicted"/>
<feature type="domain" description="C2H2-type" evidence="2">
    <location>
        <begin position="259"/>
        <end position="287"/>
    </location>
</feature>
<dbReference type="Gene3D" id="3.30.160.60">
    <property type="entry name" value="Classic Zinc Finger"/>
    <property type="match status" value="1"/>
</dbReference>
<dbReference type="InterPro" id="IPR012934">
    <property type="entry name" value="Znf_AD"/>
</dbReference>
<dbReference type="InterPro" id="IPR013087">
    <property type="entry name" value="Znf_C2H2_type"/>
</dbReference>
<evidence type="ECO:0000313" key="4">
    <source>
        <dbReference type="Proteomes" id="UP000095300"/>
    </source>
</evidence>
<dbReference type="SUPFAM" id="SSF57667">
    <property type="entry name" value="beta-beta-alpha zinc fingers"/>
    <property type="match status" value="1"/>
</dbReference>
<dbReference type="GO" id="GO:0008270">
    <property type="term" value="F:zinc ion binding"/>
    <property type="evidence" value="ECO:0007669"/>
    <property type="project" value="UniProtKB-KW"/>
</dbReference>
<keyword evidence="1" id="KW-0862">Zinc</keyword>
<dbReference type="OrthoDB" id="6105938at2759"/>
<accession>A0A1I8Q251</accession>
<protein>
    <recommendedName>
        <fullName evidence="2">C2H2-type domain-containing protein</fullName>
    </recommendedName>
</protein>
<dbReference type="PROSITE" id="PS00028">
    <property type="entry name" value="ZINC_FINGER_C2H2_1"/>
    <property type="match status" value="2"/>
</dbReference>
<evidence type="ECO:0000313" key="3">
    <source>
        <dbReference type="EnsemblMetazoa" id="SCAU013155-PA"/>
    </source>
</evidence>
<sequence length="321" mass="37494">MYKVSNEPKVERKFCRACLTEIRSLTQATNFMQPPQPPVSLRDNVKAKSYLECYYFCLKSNCNRFSITYLPDHSYICHPCKNHMLNTVEFITKSQKNEEILKAMYDEDEDDGIARTTSSRNELSGTIKIISPADLMERYEEVDLQDTQITEIETTECEEIPIEVCSLDQNIVIHKNNNAKVVVLEQVRPAIQVIVPQQNIYNKQDVTTPRENQRVTNSMASGQTPRYRFNCVICKESFQFQRQLYEHYDDKHDQKLFSFNCDVCNRLYITQKALTFHQHSIHNGIEYVDCDLCGQLIFPEVYDDHRERHKAEYTSHRGGCG</sequence>
<organism evidence="3 4">
    <name type="scientific">Stomoxys calcitrans</name>
    <name type="common">Stable fly</name>
    <name type="synonym">Conops calcitrans</name>
    <dbReference type="NCBI Taxonomy" id="35570"/>
    <lineage>
        <taxon>Eukaryota</taxon>
        <taxon>Metazoa</taxon>
        <taxon>Ecdysozoa</taxon>
        <taxon>Arthropoda</taxon>
        <taxon>Hexapoda</taxon>
        <taxon>Insecta</taxon>
        <taxon>Pterygota</taxon>
        <taxon>Neoptera</taxon>
        <taxon>Endopterygota</taxon>
        <taxon>Diptera</taxon>
        <taxon>Brachycera</taxon>
        <taxon>Muscomorpha</taxon>
        <taxon>Muscoidea</taxon>
        <taxon>Muscidae</taxon>
        <taxon>Stomoxys</taxon>
    </lineage>
</organism>
<keyword evidence="1" id="KW-0479">Metal-binding</keyword>